<keyword evidence="3" id="KW-1185">Reference proteome</keyword>
<evidence type="ECO:0000256" key="1">
    <source>
        <dbReference type="SAM" id="SignalP"/>
    </source>
</evidence>
<accession>A0ABS4EBP6</accession>
<dbReference type="NCBIfam" id="TIGR04223">
    <property type="entry name" value="quorum_AgrD"/>
    <property type="match status" value="1"/>
</dbReference>
<reference evidence="2 3" key="1">
    <citation type="submission" date="2021-03" db="EMBL/GenBank/DDBJ databases">
        <title>Genomic Encyclopedia of Type Strains, Phase IV (KMG-IV): sequencing the most valuable type-strain genomes for metagenomic binning, comparative biology and taxonomic classification.</title>
        <authorList>
            <person name="Goeker M."/>
        </authorList>
    </citation>
    <scope>NUCLEOTIDE SEQUENCE [LARGE SCALE GENOMIC DNA]</scope>
    <source>
        <strain evidence="2 3">DSM 1289</strain>
    </source>
</reference>
<evidence type="ECO:0000313" key="2">
    <source>
        <dbReference type="EMBL" id="MBP1855321.1"/>
    </source>
</evidence>
<keyword evidence="1" id="KW-0732">Signal</keyword>
<gene>
    <name evidence="2" type="ORF">J2Z43_001714</name>
</gene>
<dbReference type="InterPro" id="IPR009229">
    <property type="entry name" value="AgrD"/>
</dbReference>
<organism evidence="2 3">
    <name type="scientific">Metaclostridioides mangenotii</name>
    <dbReference type="NCBI Taxonomy" id="1540"/>
    <lineage>
        <taxon>Bacteria</taxon>
        <taxon>Bacillati</taxon>
        <taxon>Bacillota</taxon>
        <taxon>Clostridia</taxon>
        <taxon>Peptostreptococcales</taxon>
        <taxon>Peptostreptococcaceae</taxon>
        <taxon>Metaclostridioides</taxon>
    </lineage>
</organism>
<proteinExistence type="predicted"/>
<feature type="chain" id="PRO_5045560949" evidence="1">
    <location>
        <begin position="25"/>
        <end position="47"/>
    </location>
</feature>
<dbReference type="EMBL" id="JAGGJX010000002">
    <property type="protein sequence ID" value="MBP1855321.1"/>
    <property type="molecule type" value="Genomic_DNA"/>
</dbReference>
<dbReference type="RefSeq" id="WP_081800284.1">
    <property type="nucleotide sequence ID" value="NZ_BAAACS010000002.1"/>
</dbReference>
<name>A0ABS4EBP6_9FIRM</name>
<evidence type="ECO:0000313" key="3">
    <source>
        <dbReference type="Proteomes" id="UP000767291"/>
    </source>
</evidence>
<sequence length="47" mass="5373">MLEIFKIKALKCCSVLALFTAVLSTNTTCSWIMYHPEPLTNQRDKVN</sequence>
<dbReference type="Proteomes" id="UP000767291">
    <property type="component" value="Unassembled WGS sequence"/>
</dbReference>
<comment type="caution">
    <text evidence="2">The sequence shown here is derived from an EMBL/GenBank/DDBJ whole genome shotgun (WGS) entry which is preliminary data.</text>
</comment>
<protein>
    <submittedName>
        <fullName evidence="2">Cyclic lactone autoinducer peptide</fullName>
    </submittedName>
</protein>
<feature type="signal peptide" evidence="1">
    <location>
        <begin position="1"/>
        <end position="24"/>
    </location>
</feature>